<sequence>MDDIAAMSGLERRHIQDHNAANVKYWAYPARVLPCTKDQGTCEYLEAVYSGHVTSMLYTFIMWGVILGVLASWATLRVWRTGKPSHGIGSLVSSACDRAARLKRHFLPDAPMRSIFGRVSRLQVAVLAVVSGYLLIFSLVGIVYKTWVTPIAKTDLFNTRTGIGPWSDRIGALAYALTPFTIMLCMRESVLSIVTGIPYQHFNFLHRWLGRIIFVQSFLHTLGWTLVEARFYQPQPKVYVAFITQQYAMFGVVAMFFITWLTLFSTQWAIRKFGYEFFKASHWIIAVLYIAACWGHWDKLWCWMVPSLALIAIDQAVRFGRTLYIHMGGKRGTGTGFQCAQAEMTVLTDDNGTVIRLDFDHEHAAWEAGQHFFLTFPSLSIWQAHPFTVSSVPEPNSRIQHHTYLLRVRDGQTKKLAAMGNTTVPTILSGPYGHGFPRYECQHMLAISGGTGVTFTMPIILEAVKQSVSKRAVLDFVWIVRKAEDLLWLSDELSQLKNLLKEAIGLRISIYVSRDSERDAHKSEKRLNVEKTDSSDSSLSTSSDVVLQELLAIRDSRFAVHFLKDHHPSVAEILADFQERVIDHGGSAEIIGSGPEALGSDLRAAVAASDIGEEGPWSLQRVIVSN</sequence>
<keyword evidence="11 14" id="KW-0472">Membrane</keyword>
<feature type="region of interest" description="Disordered" evidence="13">
    <location>
        <begin position="521"/>
        <end position="540"/>
    </location>
</feature>
<dbReference type="GO" id="GO:0006879">
    <property type="term" value="P:intracellular iron ion homeostasis"/>
    <property type="evidence" value="ECO:0007669"/>
    <property type="project" value="TreeGrafter"/>
</dbReference>
<dbReference type="SFLD" id="SFLDS00052">
    <property type="entry name" value="Ferric_Reductase_Domain"/>
    <property type="match status" value="1"/>
</dbReference>
<dbReference type="GO" id="GO:0052851">
    <property type="term" value="F:ferric-chelate reductase (NADPH) activity"/>
    <property type="evidence" value="ECO:0007669"/>
    <property type="project" value="UniProtKB-EC"/>
</dbReference>
<dbReference type="InterPro" id="IPR039261">
    <property type="entry name" value="FNR_nucleotide-bd"/>
</dbReference>
<dbReference type="EC" id="1.16.1.9" evidence="3"/>
<dbReference type="OrthoDB" id="167398at2759"/>
<dbReference type="Pfam" id="PF08022">
    <property type="entry name" value="FAD_binding_8"/>
    <property type="match status" value="1"/>
</dbReference>
<dbReference type="Pfam" id="PF01794">
    <property type="entry name" value="Ferric_reduct"/>
    <property type="match status" value="1"/>
</dbReference>
<evidence type="ECO:0000313" key="16">
    <source>
        <dbReference type="EMBL" id="EGP92462.1"/>
    </source>
</evidence>
<feature type="domain" description="FAD-binding FR-type" evidence="15">
    <location>
        <begin position="334"/>
        <end position="438"/>
    </location>
</feature>
<keyword evidence="10" id="KW-0406">Ion transport</keyword>
<dbReference type="GeneID" id="13394497"/>
<dbReference type="InParanoid" id="F9WZZ6"/>
<dbReference type="PANTHER" id="PTHR32361">
    <property type="entry name" value="FERRIC/CUPRIC REDUCTASE TRANSMEMBRANE COMPONENT"/>
    <property type="match status" value="1"/>
</dbReference>
<keyword evidence="8 14" id="KW-1133">Transmembrane helix</keyword>
<reference evidence="16 17" key="1">
    <citation type="journal article" date="2011" name="PLoS Genet.">
        <title>Finished genome of the fungal wheat pathogen Mycosphaerella graminicola reveals dispensome structure, chromosome plasticity, and stealth pathogenesis.</title>
        <authorList>
            <person name="Goodwin S.B."/>
            <person name="Ben M'barek S."/>
            <person name="Dhillon B."/>
            <person name="Wittenberg A.H.J."/>
            <person name="Crane C.F."/>
            <person name="Hane J.K."/>
            <person name="Foster A.J."/>
            <person name="Van der Lee T.A.J."/>
            <person name="Grimwood J."/>
            <person name="Aerts A."/>
            <person name="Antoniw J."/>
            <person name="Bailey A."/>
            <person name="Bluhm B."/>
            <person name="Bowler J."/>
            <person name="Bristow J."/>
            <person name="van der Burgt A."/>
            <person name="Canto-Canche B."/>
            <person name="Churchill A.C.L."/>
            <person name="Conde-Ferraez L."/>
            <person name="Cools H.J."/>
            <person name="Coutinho P.M."/>
            <person name="Csukai M."/>
            <person name="Dehal P."/>
            <person name="De Wit P."/>
            <person name="Donzelli B."/>
            <person name="van de Geest H.C."/>
            <person name="van Ham R.C.H.J."/>
            <person name="Hammond-Kosack K.E."/>
            <person name="Henrissat B."/>
            <person name="Kilian A."/>
            <person name="Kobayashi A.K."/>
            <person name="Koopmann E."/>
            <person name="Kourmpetis Y."/>
            <person name="Kuzniar A."/>
            <person name="Lindquist E."/>
            <person name="Lombard V."/>
            <person name="Maliepaard C."/>
            <person name="Martins N."/>
            <person name="Mehrabi R."/>
            <person name="Nap J.P.H."/>
            <person name="Ponomarenko A."/>
            <person name="Rudd J.J."/>
            <person name="Salamov A."/>
            <person name="Schmutz J."/>
            <person name="Schouten H.J."/>
            <person name="Shapiro H."/>
            <person name="Stergiopoulos I."/>
            <person name="Torriani S.F.F."/>
            <person name="Tu H."/>
            <person name="de Vries R.P."/>
            <person name="Waalwijk C."/>
            <person name="Ware S.B."/>
            <person name="Wiebenga A."/>
            <person name="Zwiers L.-H."/>
            <person name="Oliver R.P."/>
            <person name="Grigoriev I.V."/>
            <person name="Kema G.H.J."/>
        </authorList>
    </citation>
    <scope>NUCLEOTIDE SEQUENCE [LARGE SCALE GENOMIC DNA]</scope>
    <source>
        <strain evidence="17">CBS 115943 / IPO323</strain>
    </source>
</reference>
<evidence type="ECO:0000313" key="17">
    <source>
        <dbReference type="Proteomes" id="UP000008062"/>
    </source>
</evidence>
<dbReference type="Pfam" id="PF08030">
    <property type="entry name" value="NAD_binding_6"/>
    <property type="match status" value="1"/>
</dbReference>
<dbReference type="InterPro" id="IPR017938">
    <property type="entry name" value="Riboflavin_synthase-like_b-brl"/>
</dbReference>
<comment type="similarity">
    <text evidence="2">Belongs to the ferric reductase (FRE) family.</text>
</comment>
<keyword evidence="17" id="KW-1185">Reference proteome</keyword>
<evidence type="ECO:0000256" key="1">
    <source>
        <dbReference type="ARBA" id="ARBA00004651"/>
    </source>
</evidence>
<dbReference type="CDD" id="cd06186">
    <property type="entry name" value="NOX_Duox_like_FAD_NADP"/>
    <property type="match status" value="1"/>
</dbReference>
<keyword evidence="4" id="KW-0813">Transport</keyword>
<evidence type="ECO:0000256" key="5">
    <source>
        <dbReference type="ARBA" id="ARBA00022475"/>
    </source>
</evidence>
<dbReference type="RefSeq" id="XP_003857486.1">
    <property type="nucleotide sequence ID" value="XM_003857438.1"/>
</dbReference>
<comment type="subcellular location">
    <subcellularLocation>
        <location evidence="1">Cell membrane</location>
        <topology evidence="1">Multi-pass membrane protein</topology>
    </subcellularLocation>
</comment>
<dbReference type="HOGENOM" id="CLU_016134_0_0_1"/>
<feature type="transmembrane region" description="Helical" evidence="14">
    <location>
        <begin position="56"/>
        <end position="76"/>
    </location>
</feature>
<keyword evidence="7" id="KW-0249">Electron transport</keyword>
<evidence type="ECO:0000259" key="15">
    <source>
        <dbReference type="PROSITE" id="PS51384"/>
    </source>
</evidence>
<evidence type="ECO:0000256" key="8">
    <source>
        <dbReference type="ARBA" id="ARBA00022989"/>
    </source>
</evidence>
<feature type="transmembrane region" description="Helical" evidence="14">
    <location>
        <begin position="247"/>
        <end position="265"/>
    </location>
</feature>
<evidence type="ECO:0000256" key="3">
    <source>
        <dbReference type="ARBA" id="ARBA00012668"/>
    </source>
</evidence>
<dbReference type="Proteomes" id="UP000008062">
    <property type="component" value="Chromosome 1"/>
</dbReference>
<evidence type="ECO:0000256" key="7">
    <source>
        <dbReference type="ARBA" id="ARBA00022982"/>
    </source>
</evidence>
<dbReference type="InterPro" id="IPR017927">
    <property type="entry name" value="FAD-bd_FR_type"/>
</dbReference>
<comment type="catalytic activity">
    <reaction evidence="12">
        <text>2 a Fe(II)-siderophore + NADP(+) + H(+) = 2 a Fe(III)-siderophore + NADPH</text>
        <dbReference type="Rhea" id="RHEA:28795"/>
        <dbReference type="Rhea" id="RHEA-COMP:11342"/>
        <dbReference type="Rhea" id="RHEA-COMP:11344"/>
        <dbReference type="ChEBI" id="CHEBI:15378"/>
        <dbReference type="ChEBI" id="CHEBI:29033"/>
        <dbReference type="ChEBI" id="CHEBI:29034"/>
        <dbReference type="ChEBI" id="CHEBI:57783"/>
        <dbReference type="ChEBI" id="CHEBI:58349"/>
        <dbReference type="EC" id="1.16.1.9"/>
    </reaction>
</comment>
<keyword evidence="6 14" id="KW-0812">Transmembrane</keyword>
<dbReference type="PROSITE" id="PS51384">
    <property type="entry name" value="FAD_FR"/>
    <property type="match status" value="1"/>
</dbReference>
<dbReference type="eggNOG" id="KOG0039">
    <property type="taxonomic scope" value="Eukaryota"/>
</dbReference>
<evidence type="ECO:0000256" key="9">
    <source>
        <dbReference type="ARBA" id="ARBA00023002"/>
    </source>
</evidence>
<dbReference type="KEGG" id="ztr:MYCGRDRAFT_107069"/>
<dbReference type="GO" id="GO:0006826">
    <property type="term" value="P:iron ion transport"/>
    <property type="evidence" value="ECO:0007669"/>
    <property type="project" value="TreeGrafter"/>
</dbReference>
<feature type="transmembrane region" description="Helical" evidence="14">
    <location>
        <begin position="122"/>
        <end position="144"/>
    </location>
</feature>
<dbReference type="GO" id="GO:0015677">
    <property type="term" value="P:copper ion import"/>
    <property type="evidence" value="ECO:0007669"/>
    <property type="project" value="TreeGrafter"/>
</dbReference>
<dbReference type="GO" id="GO:0005886">
    <property type="term" value="C:plasma membrane"/>
    <property type="evidence" value="ECO:0007669"/>
    <property type="project" value="UniProtKB-SubCell"/>
</dbReference>
<evidence type="ECO:0000256" key="14">
    <source>
        <dbReference type="SAM" id="Phobius"/>
    </source>
</evidence>
<evidence type="ECO:0000256" key="6">
    <source>
        <dbReference type="ARBA" id="ARBA00022692"/>
    </source>
</evidence>
<evidence type="ECO:0000256" key="13">
    <source>
        <dbReference type="SAM" id="MobiDB-lite"/>
    </source>
</evidence>
<dbReference type="PANTHER" id="PTHR32361:SF3">
    <property type="entry name" value="REDUCTASE, PUTATIVE (AFU_ORTHOLOGUE AFUA_6G13750)-RELATED"/>
    <property type="match status" value="1"/>
</dbReference>
<protein>
    <recommendedName>
        <fullName evidence="3">ferric-chelate reductase (NADPH)</fullName>
        <ecNumber evidence="3">1.16.1.9</ecNumber>
    </recommendedName>
</protein>
<proteinExistence type="inferred from homology"/>
<dbReference type="InterPro" id="IPR013121">
    <property type="entry name" value="Fe_red_NAD-bd_6"/>
</dbReference>
<keyword evidence="5" id="KW-1003">Cell membrane</keyword>
<keyword evidence="9" id="KW-0560">Oxidoreductase</keyword>
<evidence type="ECO:0000256" key="10">
    <source>
        <dbReference type="ARBA" id="ARBA00023065"/>
    </source>
</evidence>
<dbReference type="InterPro" id="IPR051410">
    <property type="entry name" value="Ferric/Cupric_Reductase"/>
</dbReference>
<dbReference type="InterPro" id="IPR013130">
    <property type="entry name" value="Fe3_Rdtase_TM_dom"/>
</dbReference>
<evidence type="ECO:0000256" key="4">
    <source>
        <dbReference type="ARBA" id="ARBA00022448"/>
    </source>
</evidence>
<feature type="compositionally biased region" description="Basic and acidic residues" evidence="13">
    <location>
        <begin position="521"/>
        <end position="534"/>
    </location>
</feature>
<dbReference type="SFLD" id="SFLDG01168">
    <property type="entry name" value="Ferric_reductase_subgroup_(FRE"/>
    <property type="match status" value="1"/>
</dbReference>
<evidence type="ECO:0000256" key="12">
    <source>
        <dbReference type="ARBA" id="ARBA00048483"/>
    </source>
</evidence>
<dbReference type="AlphaFoldDB" id="F9WZZ6"/>
<accession>F9WZZ6</accession>
<organism evidence="16 17">
    <name type="scientific">Zymoseptoria tritici (strain CBS 115943 / IPO323)</name>
    <name type="common">Speckled leaf blotch fungus</name>
    <name type="synonym">Septoria tritici</name>
    <dbReference type="NCBI Taxonomy" id="336722"/>
    <lineage>
        <taxon>Eukaryota</taxon>
        <taxon>Fungi</taxon>
        <taxon>Dikarya</taxon>
        <taxon>Ascomycota</taxon>
        <taxon>Pezizomycotina</taxon>
        <taxon>Dothideomycetes</taxon>
        <taxon>Dothideomycetidae</taxon>
        <taxon>Mycosphaerellales</taxon>
        <taxon>Mycosphaerellaceae</taxon>
        <taxon>Zymoseptoria</taxon>
    </lineage>
</organism>
<dbReference type="SUPFAM" id="SSF52343">
    <property type="entry name" value="Ferredoxin reductase-like, C-terminal NADP-linked domain"/>
    <property type="match status" value="1"/>
</dbReference>
<gene>
    <name evidence="16" type="ORF">MYCGRDRAFT_107069</name>
</gene>
<dbReference type="OMA" id="VIRWTGY"/>
<dbReference type="EMBL" id="CM001196">
    <property type="protein sequence ID" value="EGP92462.1"/>
    <property type="molecule type" value="Genomic_DNA"/>
</dbReference>
<feature type="transmembrane region" description="Helical" evidence="14">
    <location>
        <begin position="208"/>
        <end position="227"/>
    </location>
</feature>
<dbReference type="Gene3D" id="3.40.50.80">
    <property type="entry name" value="Nucleotide-binding domain of ferredoxin-NADP reductase (FNR) module"/>
    <property type="match status" value="1"/>
</dbReference>
<dbReference type="SUPFAM" id="SSF63380">
    <property type="entry name" value="Riboflavin synthase domain-like"/>
    <property type="match status" value="1"/>
</dbReference>
<evidence type="ECO:0000256" key="2">
    <source>
        <dbReference type="ARBA" id="ARBA00006278"/>
    </source>
</evidence>
<dbReference type="InterPro" id="IPR013112">
    <property type="entry name" value="FAD-bd_8"/>
</dbReference>
<evidence type="ECO:0000256" key="11">
    <source>
        <dbReference type="ARBA" id="ARBA00023136"/>
    </source>
</evidence>
<name>F9WZZ6_ZYMTI</name>